<dbReference type="STRING" id="1265309.K529_005615"/>
<dbReference type="PRINTS" id="PR00111">
    <property type="entry name" value="ABHYDROLASE"/>
</dbReference>
<dbReference type="Pfam" id="PF00561">
    <property type="entry name" value="Abhydrolase_1"/>
    <property type="match status" value="1"/>
</dbReference>
<sequence>MLNTILHGTPTDQPPLLIAHGLYGSGRNWGVIAKRLSDERQVIAVDMRNHGLSPQTESHTYVDLAEDLAEVIATHGGRMDVVGHSMGGKAAMVLALHHPEAVNRLVVADIAPVSYQHTQAHFITAMRSVDLSRVTRRSDAQEQLAEAGVDAMLQSFFTQSLDVENKCWRLNLDTLEREMPHILSFPEIETHWDGAALFLTGANSEYVLAEHRGRIKSLFPGARFAKIPGAGHWLHAEKPREFEATVRSFLNA</sequence>
<dbReference type="RefSeq" id="WP_046002176.1">
    <property type="nucleotide sequence ID" value="NZ_CP015230.1"/>
</dbReference>
<proteinExistence type="predicted"/>
<dbReference type="PANTHER" id="PTHR46118:SF4">
    <property type="entry name" value="PROTEIN ABHD11"/>
    <property type="match status" value="1"/>
</dbReference>
<protein>
    <submittedName>
        <fullName evidence="3">Esterase</fullName>
    </submittedName>
</protein>
<dbReference type="Gene3D" id="3.40.50.1820">
    <property type="entry name" value="alpha/beta hydrolase"/>
    <property type="match status" value="1"/>
</dbReference>
<dbReference type="InterPro" id="IPR000073">
    <property type="entry name" value="AB_hydrolase_1"/>
</dbReference>
<reference evidence="3 4" key="1">
    <citation type="journal article" date="2016" name="ISME J.">
        <title>Global occurrence and heterogeneity of the Roseobacter-clade species Ruegeria mobilis.</title>
        <authorList>
            <person name="Sonnenschein E."/>
            <person name="Gram L."/>
        </authorList>
    </citation>
    <scope>NUCLEOTIDE SEQUENCE [LARGE SCALE GENOMIC DNA]</scope>
    <source>
        <strain evidence="3 4">F1926</strain>
    </source>
</reference>
<evidence type="ECO:0000313" key="4">
    <source>
        <dbReference type="Proteomes" id="UP000013243"/>
    </source>
</evidence>
<dbReference type="PANTHER" id="PTHR46118">
    <property type="entry name" value="PROTEIN ABHD11"/>
    <property type="match status" value="1"/>
</dbReference>
<dbReference type="GO" id="GO:0052689">
    <property type="term" value="F:carboxylic ester hydrolase activity"/>
    <property type="evidence" value="ECO:0007669"/>
    <property type="project" value="TreeGrafter"/>
</dbReference>
<dbReference type="SUPFAM" id="SSF53474">
    <property type="entry name" value="alpha/beta-Hydrolases"/>
    <property type="match status" value="1"/>
</dbReference>
<organism evidence="3 4">
    <name type="scientific">Tritonibacter mobilis F1926</name>
    <dbReference type="NCBI Taxonomy" id="1265309"/>
    <lineage>
        <taxon>Bacteria</taxon>
        <taxon>Pseudomonadati</taxon>
        <taxon>Pseudomonadota</taxon>
        <taxon>Alphaproteobacteria</taxon>
        <taxon>Rhodobacterales</taxon>
        <taxon>Paracoccaceae</taxon>
        <taxon>Tritonibacter</taxon>
    </lineage>
</organism>
<dbReference type="InterPro" id="IPR029058">
    <property type="entry name" value="AB_hydrolase_fold"/>
</dbReference>
<evidence type="ECO:0000259" key="2">
    <source>
        <dbReference type="Pfam" id="PF00561"/>
    </source>
</evidence>
<dbReference type="Proteomes" id="UP000013243">
    <property type="component" value="Chromosome"/>
</dbReference>
<dbReference type="AlphaFoldDB" id="A0A1B1A183"/>
<keyword evidence="1" id="KW-0378">Hydrolase</keyword>
<gene>
    <name evidence="3" type="ORF">K529_005615</name>
</gene>
<name>A0A1B1A183_9RHOB</name>
<evidence type="ECO:0000256" key="1">
    <source>
        <dbReference type="ARBA" id="ARBA00022801"/>
    </source>
</evidence>
<dbReference type="OrthoDB" id="9808398at2"/>
<accession>A0A1B1A183</accession>
<feature type="domain" description="AB hydrolase-1" evidence="2">
    <location>
        <begin position="14"/>
        <end position="239"/>
    </location>
</feature>
<dbReference type="EMBL" id="CP015230">
    <property type="protein sequence ID" value="ANP40237.1"/>
    <property type="molecule type" value="Genomic_DNA"/>
</dbReference>
<dbReference type="KEGG" id="rmb:K529_005615"/>
<dbReference type="GeneID" id="28249289"/>
<evidence type="ECO:0000313" key="3">
    <source>
        <dbReference type="EMBL" id="ANP40237.1"/>
    </source>
</evidence>